<dbReference type="Proteomes" id="UP000758603">
    <property type="component" value="Unassembled WGS sequence"/>
</dbReference>
<comment type="caution">
    <text evidence="2">The sequence shown here is derived from an EMBL/GenBank/DDBJ whole genome shotgun (WGS) entry which is preliminary data.</text>
</comment>
<proteinExistence type="predicted"/>
<dbReference type="RefSeq" id="XP_045952104.1">
    <property type="nucleotide sequence ID" value="XM_046104212.1"/>
</dbReference>
<dbReference type="PANTHER" id="PTHR22677:SF4">
    <property type="entry name" value="USHER SYNDROME TYPE-1G PROTEIN-LIKE PROTEIN"/>
    <property type="match status" value="1"/>
</dbReference>
<organism evidence="2 3">
    <name type="scientific">Truncatella angustata</name>
    <dbReference type="NCBI Taxonomy" id="152316"/>
    <lineage>
        <taxon>Eukaryota</taxon>
        <taxon>Fungi</taxon>
        <taxon>Dikarya</taxon>
        <taxon>Ascomycota</taxon>
        <taxon>Pezizomycotina</taxon>
        <taxon>Sordariomycetes</taxon>
        <taxon>Xylariomycetidae</taxon>
        <taxon>Amphisphaeriales</taxon>
        <taxon>Sporocadaceae</taxon>
        <taxon>Truncatella</taxon>
    </lineage>
</organism>
<dbReference type="GeneID" id="70133103"/>
<name>A0A9P8UC11_9PEZI</name>
<dbReference type="OrthoDB" id="4779832at2759"/>
<evidence type="ECO:0000313" key="2">
    <source>
        <dbReference type="EMBL" id="KAH6645590.1"/>
    </source>
</evidence>
<reference evidence="2" key="1">
    <citation type="journal article" date="2021" name="Nat. Commun.">
        <title>Genetic determinants of endophytism in the Arabidopsis root mycobiome.</title>
        <authorList>
            <person name="Mesny F."/>
            <person name="Miyauchi S."/>
            <person name="Thiergart T."/>
            <person name="Pickel B."/>
            <person name="Atanasova L."/>
            <person name="Karlsson M."/>
            <person name="Huettel B."/>
            <person name="Barry K.W."/>
            <person name="Haridas S."/>
            <person name="Chen C."/>
            <person name="Bauer D."/>
            <person name="Andreopoulos W."/>
            <person name="Pangilinan J."/>
            <person name="LaButti K."/>
            <person name="Riley R."/>
            <person name="Lipzen A."/>
            <person name="Clum A."/>
            <person name="Drula E."/>
            <person name="Henrissat B."/>
            <person name="Kohler A."/>
            <person name="Grigoriev I.V."/>
            <person name="Martin F.M."/>
            <person name="Hacquard S."/>
        </authorList>
    </citation>
    <scope>NUCLEOTIDE SEQUENCE</scope>
    <source>
        <strain evidence="2">MPI-SDFR-AT-0073</strain>
    </source>
</reference>
<dbReference type="Gene3D" id="1.25.40.20">
    <property type="entry name" value="Ankyrin repeat-containing domain"/>
    <property type="match status" value="1"/>
</dbReference>
<protein>
    <submittedName>
        <fullName evidence="2">Ankyrin repeat-containing domain protein</fullName>
    </submittedName>
</protein>
<dbReference type="PANTHER" id="PTHR22677">
    <property type="entry name" value="ANKYRIN REPEAT DOMAIN-CONTAINING PROTEIN 60"/>
    <property type="match status" value="1"/>
</dbReference>
<dbReference type="InterPro" id="IPR039323">
    <property type="entry name" value="ANKRD_45/46/60"/>
</dbReference>
<dbReference type="InterPro" id="IPR036770">
    <property type="entry name" value="Ankyrin_rpt-contain_sf"/>
</dbReference>
<dbReference type="Pfam" id="PF12796">
    <property type="entry name" value="Ank_2"/>
    <property type="match status" value="1"/>
</dbReference>
<dbReference type="SUPFAM" id="SSF48403">
    <property type="entry name" value="Ankyrin repeat"/>
    <property type="match status" value="1"/>
</dbReference>
<sequence length="80" mass="8675">MTVANKDGSTPIYVAASNGYLDIVKFFLENNADIMIANKDGRTPAYGAAVGGHLDVVRFLLNSNADSTFFWSTRQVEISS</sequence>
<feature type="repeat" description="ANK" evidence="1">
    <location>
        <begin position="40"/>
        <end position="66"/>
    </location>
</feature>
<gene>
    <name evidence="2" type="ORF">BKA67DRAFT_585670</name>
</gene>
<dbReference type="EMBL" id="JAGPXC010000011">
    <property type="protein sequence ID" value="KAH6645590.1"/>
    <property type="molecule type" value="Genomic_DNA"/>
</dbReference>
<dbReference type="AlphaFoldDB" id="A0A9P8UC11"/>
<keyword evidence="3" id="KW-1185">Reference proteome</keyword>
<keyword evidence="1" id="KW-0040">ANK repeat</keyword>
<evidence type="ECO:0000256" key="1">
    <source>
        <dbReference type="PROSITE-ProRule" id="PRU00023"/>
    </source>
</evidence>
<feature type="repeat" description="ANK" evidence="1">
    <location>
        <begin position="7"/>
        <end position="39"/>
    </location>
</feature>
<dbReference type="PROSITE" id="PS50088">
    <property type="entry name" value="ANK_REPEAT"/>
    <property type="match status" value="2"/>
</dbReference>
<accession>A0A9P8UC11</accession>
<dbReference type="SMART" id="SM00248">
    <property type="entry name" value="ANK"/>
    <property type="match status" value="2"/>
</dbReference>
<evidence type="ECO:0000313" key="3">
    <source>
        <dbReference type="Proteomes" id="UP000758603"/>
    </source>
</evidence>
<dbReference type="InterPro" id="IPR002110">
    <property type="entry name" value="Ankyrin_rpt"/>
</dbReference>
<dbReference type="PROSITE" id="PS50297">
    <property type="entry name" value="ANK_REP_REGION"/>
    <property type="match status" value="2"/>
</dbReference>